<sequence length="336" mass="37701">MKGVTGCLLICLIIPLAQPSHAGERKRPKREMELQEELETQSEMFDKTKAPKVNKTGSILTRILPFDIDQPRPLPVSIEIKTGSTLWSDLGTPGVINFEVTNNREVPTRFIFNVKDNNNYIRRVDPLSSAYINSGGTTLVRVELESRQRNSGPDIVTLSAGWTGSSGIYEYVTKNVYFYSGMQSSDSSRPDIWYTYGGDCYGAETPHNCHSKTWRADISIQDSGSGLIKIKSEPVGITLRKEFIAGTREIVEGFYSSSCCHTKVDVMAQDVFGNFRTLTIDIEKKWLTAGEISAIVLAVLLMILTIVLIVYLIVRCCRRKHRTLTIYPRHRPQAAE</sequence>
<evidence type="ECO:0000313" key="4">
    <source>
        <dbReference type="Proteomes" id="UP000494040"/>
    </source>
</evidence>
<dbReference type="GeneID" id="106670557"/>
<accession>A0A8I6S1N4</accession>
<reference evidence="3" key="1">
    <citation type="submission" date="2022-01" db="UniProtKB">
        <authorList>
            <consortium name="EnsemblMetazoa"/>
        </authorList>
    </citation>
    <scope>IDENTIFICATION</scope>
</reference>
<keyword evidence="1" id="KW-0472">Membrane</keyword>
<evidence type="ECO:0000256" key="1">
    <source>
        <dbReference type="SAM" id="Phobius"/>
    </source>
</evidence>
<organism evidence="3 4">
    <name type="scientific">Cimex lectularius</name>
    <name type="common">Bed bug</name>
    <name type="synonym">Acanthia lectularia</name>
    <dbReference type="NCBI Taxonomy" id="79782"/>
    <lineage>
        <taxon>Eukaryota</taxon>
        <taxon>Metazoa</taxon>
        <taxon>Ecdysozoa</taxon>
        <taxon>Arthropoda</taxon>
        <taxon>Hexapoda</taxon>
        <taxon>Insecta</taxon>
        <taxon>Pterygota</taxon>
        <taxon>Neoptera</taxon>
        <taxon>Paraneoptera</taxon>
        <taxon>Hemiptera</taxon>
        <taxon>Heteroptera</taxon>
        <taxon>Panheteroptera</taxon>
        <taxon>Cimicomorpha</taxon>
        <taxon>Cimicidae</taxon>
        <taxon>Cimex</taxon>
    </lineage>
</organism>
<protein>
    <submittedName>
        <fullName evidence="3">Uncharacterized protein</fullName>
    </submittedName>
</protein>
<keyword evidence="2" id="KW-0732">Signal</keyword>
<dbReference type="KEGG" id="clec:106670557"/>
<feature type="transmembrane region" description="Helical" evidence="1">
    <location>
        <begin position="292"/>
        <end position="314"/>
    </location>
</feature>
<name>A0A8I6S1N4_CIMLE</name>
<dbReference type="EnsemblMetazoa" id="XM_014401015.2">
    <property type="protein sequence ID" value="XP_014256501.1"/>
    <property type="gene ID" value="LOC106670557"/>
</dbReference>
<dbReference type="AlphaFoldDB" id="A0A8I6S1N4"/>
<keyword evidence="1" id="KW-0812">Transmembrane</keyword>
<dbReference type="Proteomes" id="UP000494040">
    <property type="component" value="Unassembled WGS sequence"/>
</dbReference>
<evidence type="ECO:0000256" key="2">
    <source>
        <dbReference type="SAM" id="SignalP"/>
    </source>
</evidence>
<feature type="signal peptide" evidence="2">
    <location>
        <begin position="1"/>
        <end position="22"/>
    </location>
</feature>
<feature type="chain" id="PRO_5035321367" evidence="2">
    <location>
        <begin position="23"/>
        <end position="336"/>
    </location>
</feature>
<keyword evidence="4" id="KW-1185">Reference proteome</keyword>
<evidence type="ECO:0000313" key="3">
    <source>
        <dbReference type="EnsemblMetazoa" id="XP_014256501.1"/>
    </source>
</evidence>
<proteinExistence type="predicted"/>
<dbReference type="OrthoDB" id="6610237at2759"/>
<dbReference type="RefSeq" id="XP_014256501.1">
    <property type="nucleotide sequence ID" value="XM_014401015.2"/>
</dbReference>
<keyword evidence="1" id="KW-1133">Transmembrane helix</keyword>
<dbReference type="OMA" id="GLQIECL"/>